<evidence type="ECO:0000256" key="3">
    <source>
        <dbReference type="ARBA" id="ARBA00022475"/>
    </source>
</evidence>
<feature type="compositionally biased region" description="Low complexity" evidence="7">
    <location>
        <begin position="11"/>
        <end position="33"/>
    </location>
</feature>
<dbReference type="GO" id="GO:0005886">
    <property type="term" value="C:plasma membrane"/>
    <property type="evidence" value="ECO:0007669"/>
    <property type="project" value="UniProtKB-SubCell"/>
</dbReference>
<feature type="domain" description="Major facilitator superfamily (MFS) profile" evidence="9">
    <location>
        <begin position="1"/>
        <end position="233"/>
    </location>
</feature>
<feature type="transmembrane region" description="Helical" evidence="8">
    <location>
        <begin position="460"/>
        <end position="478"/>
    </location>
</feature>
<keyword evidence="5 8" id="KW-1133">Transmembrane helix</keyword>
<dbReference type="Proteomes" id="UP000438182">
    <property type="component" value="Unassembled WGS sequence"/>
</dbReference>
<evidence type="ECO:0000256" key="1">
    <source>
        <dbReference type="ARBA" id="ARBA00004651"/>
    </source>
</evidence>
<feature type="region of interest" description="Disordered" evidence="7">
    <location>
        <begin position="238"/>
        <end position="290"/>
    </location>
</feature>
<evidence type="ECO:0000256" key="8">
    <source>
        <dbReference type="SAM" id="Phobius"/>
    </source>
</evidence>
<dbReference type="InterPro" id="IPR050171">
    <property type="entry name" value="MFS_Transporters"/>
</dbReference>
<protein>
    <submittedName>
        <fullName evidence="10">MFS transporter</fullName>
    </submittedName>
</protein>
<feature type="transmembrane region" description="Helical" evidence="8">
    <location>
        <begin position="428"/>
        <end position="448"/>
    </location>
</feature>
<gene>
    <name evidence="10" type="ORF">GB864_13145</name>
</gene>
<comment type="caution">
    <text evidence="10">The sequence shown here is derived from an EMBL/GenBank/DDBJ whole genome shotgun (WGS) entry which is preliminary data.</text>
</comment>
<evidence type="ECO:0000259" key="9">
    <source>
        <dbReference type="PROSITE" id="PS50850"/>
    </source>
</evidence>
<proteinExistence type="predicted"/>
<evidence type="ECO:0000256" key="2">
    <source>
        <dbReference type="ARBA" id="ARBA00022448"/>
    </source>
</evidence>
<accession>A0A6I4P528</accession>
<dbReference type="EMBL" id="WSTA01000063">
    <property type="protein sequence ID" value="MWB99489.1"/>
    <property type="molecule type" value="Genomic_DNA"/>
</dbReference>
<evidence type="ECO:0000313" key="11">
    <source>
        <dbReference type="Proteomes" id="UP000438182"/>
    </source>
</evidence>
<keyword evidence="11" id="KW-1185">Reference proteome</keyword>
<feature type="transmembrane region" description="Helical" evidence="8">
    <location>
        <begin position="208"/>
        <end position="227"/>
    </location>
</feature>
<feature type="transmembrane region" description="Helical" evidence="8">
    <location>
        <begin position="298"/>
        <end position="323"/>
    </location>
</feature>
<feature type="transmembrane region" description="Helical" evidence="8">
    <location>
        <begin position="361"/>
        <end position="381"/>
    </location>
</feature>
<dbReference type="PANTHER" id="PTHR23517:SF2">
    <property type="entry name" value="MULTIDRUG RESISTANCE PROTEIN MDTH"/>
    <property type="match status" value="1"/>
</dbReference>
<keyword evidence="4 8" id="KW-0812">Transmembrane</keyword>
<evidence type="ECO:0000256" key="4">
    <source>
        <dbReference type="ARBA" id="ARBA00022692"/>
    </source>
</evidence>
<comment type="subcellular location">
    <subcellularLocation>
        <location evidence="1">Cell membrane</location>
        <topology evidence="1">Multi-pass membrane protein</topology>
    </subcellularLocation>
</comment>
<evidence type="ECO:0000256" key="5">
    <source>
        <dbReference type="ARBA" id="ARBA00022989"/>
    </source>
</evidence>
<evidence type="ECO:0000256" key="7">
    <source>
        <dbReference type="SAM" id="MobiDB-lite"/>
    </source>
</evidence>
<dbReference type="InterPro" id="IPR036259">
    <property type="entry name" value="MFS_trans_sf"/>
</dbReference>
<dbReference type="PANTHER" id="PTHR23517">
    <property type="entry name" value="RESISTANCE PROTEIN MDTM, PUTATIVE-RELATED-RELATED"/>
    <property type="match status" value="1"/>
</dbReference>
<feature type="region of interest" description="Disordered" evidence="7">
    <location>
        <begin position="1"/>
        <end position="33"/>
    </location>
</feature>
<dbReference type="AlphaFoldDB" id="A0A6I4P528"/>
<sequence length="492" mass="50064">MPPQLTEPEPDTAAVPVVPTPADAPAGDARPAPSGRAARLLRAVFGDLSNPVLRILVAATLVSRVGRGIFLAVTVLYFSLIVGLPAGEVAVILAASSFAGLIGGYLGGRLADSFSARRLLLIGSTLEGVGLLGYAFAHDFASALVVAVLVGAFGQATNTTRTTIVARAFDPEHRVKARAALRTVTNLSIAVGGGLAAIPLAVGTAGAYRALIVVAGLLYLVAIVRLVRLPRWVDASPAPAASPEADPAARPVADEADPASALPVDPAEPDLPADAAAPAPPAEASGARPRSPWRDPRYLLLTLCSAVFGMQFAVGELAVPLWISHDTDAPEVLVSALLLLNTALVVCFQVPMSRRTDDLRVAGRVSAIAAWLMVGACALYASAAGGGLWIAVVVILAGAIAHAFAEILSQAGGWGLSFELADPERPGAYQGVFSMGWSIGGMVAPFLITGTTGALGVPGWGILAAIFLASGLGTWAVARHAARTAGAAPARA</sequence>
<keyword evidence="6 8" id="KW-0472">Membrane</keyword>
<dbReference type="PROSITE" id="PS50850">
    <property type="entry name" value="MFS"/>
    <property type="match status" value="1"/>
</dbReference>
<name>A0A6I4P528_9MICO</name>
<dbReference type="RefSeq" id="WP_160425772.1">
    <property type="nucleotide sequence ID" value="NZ_WSTA01000063.1"/>
</dbReference>
<organism evidence="10 11">
    <name type="scientific">Agromyces seonyuensis</name>
    <dbReference type="NCBI Taxonomy" id="2662446"/>
    <lineage>
        <taxon>Bacteria</taxon>
        <taxon>Bacillati</taxon>
        <taxon>Actinomycetota</taxon>
        <taxon>Actinomycetes</taxon>
        <taxon>Micrococcales</taxon>
        <taxon>Microbacteriaceae</taxon>
        <taxon>Agromyces</taxon>
    </lineage>
</organism>
<feature type="transmembrane region" description="Helical" evidence="8">
    <location>
        <begin position="89"/>
        <end position="107"/>
    </location>
</feature>
<feature type="transmembrane region" description="Helical" evidence="8">
    <location>
        <begin position="65"/>
        <end position="83"/>
    </location>
</feature>
<dbReference type="InterPro" id="IPR011701">
    <property type="entry name" value="MFS"/>
</dbReference>
<reference evidence="10 11" key="1">
    <citation type="submission" date="2019-12" db="EMBL/GenBank/DDBJ databases">
        <authorList>
            <person name="Kim Y.S."/>
        </authorList>
    </citation>
    <scope>NUCLEOTIDE SEQUENCE [LARGE SCALE GENOMIC DNA]</scope>
    <source>
        <strain evidence="10 11">MMS17-SY077</strain>
    </source>
</reference>
<feature type="transmembrane region" description="Helical" evidence="8">
    <location>
        <begin position="329"/>
        <end position="349"/>
    </location>
</feature>
<feature type="transmembrane region" description="Helical" evidence="8">
    <location>
        <begin position="387"/>
        <end position="408"/>
    </location>
</feature>
<evidence type="ECO:0000313" key="10">
    <source>
        <dbReference type="EMBL" id="MWB99489.1"/>
    </source>
</evidence>
<dbReference type="GO" id="GO:0022857">
    <property type="term" value="F:transmembrane transporter activity"/>
    <property type="evidence" value="ECO:0007669"/>
    <property type="project" value="InterPro"/>
</dbReference>
<dbReference type="Gene3D" id="1.20.1250.20">
    <property type="entry name" value="MFS general substrate transporter like domains"/>
    <property type="match status" value="1"/>
</dbReference>
<feature type="transmembrane region" description="Helical" evidence="8">
    <location>
        <begin position="180"/>
        <end position="202"/>
    </location>
</feature>
<keyword evidence="2" id="KW-0813">Transport</keyword>
<dbReference type="SUPFAM" id="SSF103473">
    <property type="entry name" value="MFS general substrate transporter"/>
    <property type="match status" value="1"/>
</dbReference>
<evidence type="ECO:0000256" key="6">
    <source>
        <dbReference type="ARBA" id="ARBA00023136"/>
    </source>
</evidence>
<feature type="compositionally biased region" description="Low complexity" evidence="7">
    <location>
        <begin position="238"/>
        <end position="249"/>
    </location>
</feature>
<dbReference type="InterPro" id="IPR020846">
    <property type="entry name" value="MFS_dom"/>
</dbReference>
<keyword evidence="3" id="KW-1003">Cell membrane</keyword>
<dbReference type="Pfam" id="PF07690">
    <property type="entry name" value="MFS_1"/>
    <property type="match status" value="1"/>
</dbReference>
<feature type="compositionally biased region" description="Low complexity" evidence="7">
    <location>
        <begin position="261"/>
        <end position="290"/>
    </location>
</feature>